<sequence length="112" mass="12013">MSTLAALLVLVACHPDEGHCMKEPVAVASFGSRASCMAALPKELKKARRLTPVIYADCIPVQADLLAGRAPIRQRIEPQRLAALLDDAAPKLDVPVLAVVAAQSVPIPYERY</sequence>
<gene>
    <name evidence="1" type="ORF">EUU22_22670</name>
</gene>
<reference evidence="1 2" key="1">
    <citation type="submission" date="2019-01" db="EMBL/GenBank/DDBJ databases">
        <authorList>
            <person name="Deng T."/>
        </authorList>
    </citation>
    <scope>NUCLEOTIDE SEQUENCE [LARGE SCALE GENOMIC DNA]</scope>
    <source>
        <strain evidence="1 2">F8825</strain>
    </source>
</reference>
<evidence type="ECO:0000313" key="2">
    <source>
        <dbReference type="Proteomes" id="UP000291088"/>
    </source>
</evidence>
<organism evidence="1 2">
    <name type="scientific">Ciceribacter ferrooxidans</name>
    <dbReference type="NCBI Taxonomy" id="2509717"/>
    <lineage>
        <taxon>Bacteria</taxon>
        <taxon>Pseudomonadati</taxon>
        <taxon>Pseudomonadota</taxon>
        <taxon>Alphaproteobacteria</taxon>
        <taxon>Hyphomicrobiales</taxon>
        <taxon>Rhizobiaceae</taxon>
        <taxon>Ciceribacter</taxon>
    </lineage>
</organism>
<proteinExistence type="predicted"/>
<dbReference type="OrthoDB" id="8294038at2"/>
<dbReference type="RefSeq" id="WP_129334240.1">
    <property type="nucleotide sequence ID" value="NZ_SDVB01000380.1"/>
</dbReference>
<accession>A0A4Q2S6F5</accession>
<evidence type="ECO:0000313" key="1">
    <source>
        <dbReference type="EMBL" id="RYB97901.1"/>
    </source>
</evidence>
<dbReference type="AlphaFoldDB" id="A0A4Q2S6F5"/>
<protein>
    <submittedName>
        <fullName evidence="1">Uncharacterized protein</fullName>
    </submittedName>
</protein>
<name>A0A4Q2S6F5_9HYPH</name>
<comment type="caution">
    <text evidence="1">The sequence shown here is derived from an EMBL/GenBank/DDBJ whole genome shotgun (WGS) entry which is preliminary data.</text>
</comment>
<keyword evidence="2" id="KW-1185">Reference proteome</keyword>
<dbReference type="Proteomes" id="UP000291088">
    <property type="component" value="Unassembled WGS sequence"/>
</dbReference>
<dbReference type="EMBL" id="SDVB01000380">
    <property type="protein sequence ID" value="RYB97901.1"/>
    <property type="molecule type" value="Genomic_DNA"/>
</dbReference>